<proteinExistence type="inferred from homology"/>
<dbReference type="NCBIfam" id="NF006109">
    <property type="entry name" value="PRK08260.1"/>
    <property type="match status" value="1"/>
</dbReference>
<name>A0ABN2K1Q3_9ACTN</name>
<keyword evidence="3" id="KW-1185">Reference proteome</keyword>
<dbReference type="InterPro" id="IPR051053">
    <property type="entry name" value="ECH/Chromodomain_protein"/>
</dbReference>
<evidence type="ECO:0000313" key="3">
    <source>
        <dbReference type="Proteomes" id="UP001501057"/>
    </source>
</evidence>
<dbReference type="PANTHER" id="PTHR43684:SF4">
    <property type="entry name" value="ENOYL-COA HYDRATASE_ISOMERASE FAMILY PROTEIN (AFU_ORTHOLOGUE AFUA_1G01890)"/>
    <property type="match status" value="1"/>
</dbReference>
<dbReference type="InterPro" id="IPR001753">
    <property type="entry name" value="Enoyl-CoA_hydra/iso"/>
</dbReference>
<comment type="similarity">
    <text evidence="1">Belongs to the enoyl-CoA hydratase/isomerase family.</text>
</comment>
<dbReference type="Pfam" id="PF00378">
    <property type="entry name" value="ECH_1"/>
    <property type="match status" value="2"/>
</dbReference>
<dbReference type="Gene3D" id="3.90.226.10">
    <property type="entry name" value="2-enoyl-CoA Hydratase, Chain A, domain 1"/>
    <property type="match status" value="1"/>
</dbReference>
<dbReference type="RefSeq" id="WP_344202789.1">
    <property type="nucleotide sequence ID" value="NZ_BAAAME010000005.1"/>
</dbReference>
<comment type="caution">
    <text evidence="2">The sequence shown here is derived from an EMBL/GenBank/DDBJ whole genome shotgun (WGS) entry which is preliminary data.</text>
</comment>
<gene>
    <name evidence="2" type="ORF">GCM10009710_28340</name>
</gene>
<dbReference type="EMBL" id="BAAAME010000005">
    <property type="protein sequence ID" value="GAA1746595.1"/>
    <property type="molecule type" value="Genomic_DNA"/>
</dbReference>
<protein>
    <submittedName>
        <fullName evidence="2">Crotonase/enoyl-CoA hydratase family protein</fullName>
    </submittedName>
</protein>
<dbReference type="InterPro" id="IPR029045">
    <property type="entry name" value="ClpP/crotonase-like_dom_sf"/>
</dbReference>
<dbReference type="CDD" id="cd06558">
    <property type="entry name" value="crotonase-like"/>
    <property type="match status" value="1"/>
</dbReference>
<dbReference type="PANTHER" id="PTHR43684">
    <property type="match status" value="1"/>
</dbReference>
<evidence type="ECO:0000313" key="2">
    <source>
        <dbReference type="EMBL" id="GAA1746595.1"/>
    </source>
</evidence>
<accession>A0ABN2K1Q3</accession>
<dbReference type="SUPFAM" id="SSF52096">
    <property type="entry name" value="ClpP/crotonase"/>
    <property type="match status" value="1"/>
</dbReference>
<dbReference type="Gene3D" id="1.10.12.10">
    <property type="entry name" value="Lyase 2-enoyl-coa Hydratase, Chain A, domain 2"/>
    <property type="match status" value="1"/>
</dbReference>
<reference evidence="2 3" key="1">
    <citation type="journal article" date="2019" name="Int. J. Syst. Evol. Microbiol.">
        <title>The Global Catalogue of Microorganisms (GCM) 10K type strain sequencing project: providing services to taxonomists for standard genome sequencing and annotation.</title>
        <authorList>
            <consortium name="The Broad Institute Genomics Platform"/>
            <consortium name="The Broad Institute Genome Sequencing Center for Infectious Disease"/>
            <person name="Wu L."/>
            <person name="Ma J."/>
        </authorList>
    </citation>
    <scope>NUCLEOTIDE SEQUENCE [LARGE SCALE GENOMIC DNA]</scope>
    <source>
        <strain evidence="2 3">JCM 13518</strain>
    </source>
</reference>
<sequence length="307" mass="33628">MSDDHVLYDADDHVAVVTLNRPDRLNAFTDTMERQLIEAFDRADADDDVRAVVITGAGRAFCAGMDLAEAEGPDDTFREWRLSPDAPAGTVYDVPGEDLPVRRDGGGRVTLRIWASKKPVLSAVNGHAVGVGTTLTLPTDLRLASEDATFCVPFVRRAFVPESCSSWFLPRVVPVQKAMEWMLTGRRISAAEALDAGLVLSLHPKEEVLPRTLELAHEIAAASPVSVTLARQMLWRMLGAAHPMDAHRVETWGLNQRGVSADAGEGIRAFLEKRDPVFTDRVSTDLPDVFTELPPEPTYLPPRGDQP</sequence>
<evidence type="ECO:0000256" key="1">
    <source>
        <dbReference type="ARBA" id="ARBA00005254"/>
    </source>
</evidence>
<dbReference type="InterPro" id="IPR014748">
    <property type="entry name" value="Enoyl-CoA_hydra_C"/>
</dbReference>
<organism evidence="2 3">
    <name type="scientific">Aeromicrobium alkaliterrae</name>
    <dbReference type="NCBI Taxonomy" id="302168"/>
    <lineage>
        <taxon>Bacteria</taxon>
        <taxon>Bacillati</taxon>
        <taxon>Actinomycetota</taxon>
        <taxon>Actinomycetes</taxon>
        <taxon>Propionibacteriales</taxon>
        <taxon>Nocardioidaceae</taxon>
        <taxon>Aeromicrobium</taxon>
    </lineage>
</organism>
<dbReference type="Proteomes" id="UP001501057">
    <property type="component" value="Unassembled WGS sequence"/>
</dbReference>